<dbReference type="PANTHER" id="PTHR43737">
    <property type="entry name" value="BLL7424 PROTEIN"/>
    <property type="match status" value="1"/>
</dbReference>
<evidence type="ECO:0000256" key="1">
    <source>
        <dbReference type="SAM" id="SignalP"/>
    </source>
</evidence>
<dbReference type="Pfam" id="PF22352">
    <property type="entry name" value="K319L-like_PKD"/>
    <property type="match status" value="1"/>
</dbReference>
<evidence type="ECO:0008006" key="4">
    <source>
        <dbReference type="Google" id="ProtNLM"/>
    </source>
</evidence>
<dbReference type="NCBIfam" id="NF012211">
    <property type="entry name" value="tand_rpt_95"/>
    <property type="match status" value="2"/>
</dbReference>
<dbReference type="EMBL" id="FUKI01000096">
    <property type="protein sequence ID" value="SJM91848.1"/>
    <property type="molecule type" value="Genomic_DNA"/>
</dbReference>
<name>A0A1R4H6D7_9GAMM</name>
<accession>A0A1R4H6D7</accession>
<dbReference type="Gene3D" id="2.60.40.10">
    <property type="entry name" value="Immunoglobulins"/>
    <property type="match status" value="1"/>
</dbReference>
<dbReference type="AlphaFoldDB" id="A0A1R4H6D7"/>
<keyword evidence="3" id="KW-1185">Reference proteome</keyword>
<gene>
    <name evidence="2" type="ORF">CRENPOLYSF1_220020</name>
</gene>
<dbReference type="InterPro" id="IPR013783">
    <property type="entry name" value="Ig-like_fold"/>
</dbReference>
<reference evidence="3" key="1">
    <citation type="submission" date="2017-02" db="EMBL/GenBank/DDBJ databases">
        <authorList>
            <person name="Daims H."/>
        </authorList>
    </citation>
    <scope>NUCLEOTIDE SEQUENCE [LARGE SCALE GENOMIC DNA]</scope>
</reference>
<evidence type="ECO:0000313" key="3">
    <source>
        <dbReference type="Proteomes" id="UP000195667"/>
    </source>
</evidence>
<feature type="chain" id="PRO_5012729441" description="Tandem-95 repeat protein" evidence="1">
    <location>
        <begin position="39"/>
        <end position="802"/>
    </location>
</feature>
<sequence length="802" mass="86343">MQVRKNSSDRNWRISRMGKPTQVAAALALAMPFTIAMAAVNLPPTATPATVTTNEDSKLSIRLAGKDPENKSLTYSLVSQPAKGAVNIVGTTAYYQPASNYNNTPQTPDDFLFKVNDGVLDSEPAKVSVVVRPVNDRPVAQALNITTNKNILTDIALVGTDADGDPLVYAFNAGSKQGGKITLKANNVVTYSPKYNYVGADSFTYKVTDPSGLGAPWVTVSLNVLNNNAPVANAGSDQQVSEGSSVTLNGGGTDVDGDTLTYSWQQTAGAVTVNLVGANTATPSFIAPAINAYTTLTFTLTVSDGRGGTGKDSVDINVQDIMGRNEAGRFLEMATFGPTPTSIPALQSSGIPVWLAQQISMPESTLADGLDINQVLDKVFLNMANGSDQLRQRMMFALSQTVVVSSRKNNNGFELIPWVRLLSRNAFGNFRTLLYKVTLSPTMGKYLDLANSRKLTTSSAPNENYPRELLQLFTIGLWELNQDGSLKKDANGQPIPTYNQQDIAEYSRALTGWTYPTQPGVAPATRNPEYFVGSMEFRTESHDTGSKTLLKGQVLPAGQSPELDLNAVLDGIFNHPNLPPFIATRLIRSLVTSNPSPDYIRRVADVFVNNGQGVRGDLKAVLTAILTDVEAVGAPTLAQGHLKDPILHILGFGRALGAQITDPSVFQYEFAKLNQKVLTPPTVFSFYSPLSLLPKNSALYGPEFQIYPPSQALERANVIYKILKGDFNTAFKIDLTPYTDVAGDSAALVEKVNQGLLEGRMSPQLKHIILTATDAIVSTNTQQRALGAIFLTAVSSEYSVQR</sequence>
<dbReference type="Proteomes" id="UP000195667">
    <property type="component" value="Unassembled WGS sequence"/>
</dbReference>
<dbReference type="InterPro" id="IPR014917">
    <property type="entry name" value="DUF1800"/>
</dbReference>
<proteinExistence type="predicted"/>
<protein>
    <recommendedName>
        <fullName evidence="4">Tandem-95 repeat protein</fullName>
    </recommendedName>
</protein>
<dbReference type="OrthoDB" id="9772295at2"/>
<keyword evidence="1" id="KW-0732">Signal</keyword>
<dbReference type="PANTHER" id="PTHR43737:SF1">
    <property type="entry name" value="DUF1501 DOMAIN-CONTAINING PROTEIN"/>
    <property type="match status" value="1"/>
</dbReference>
<dbReference type="Pfam" id="PF17963">
    <property type="entry name" value="Big_9"/>
    <property type="match status" value="2"/>
</dbReference>
<evidence type="ECO:0000313" key="2">
    <source>
        <dbReference type="EMBL" id="SJM91848.1"/>
    </source>
</evidence>
<feature type="signal peptide" evidence="1">
    <location>
        <begin position="1"/>
        <end position="38"/>
    </location>
</feature>
<dbReference type="Pfam" id="PF08811">
    <property type="entry name" value="DUF1800"/>
    <property type="match status" value="1"/>
</dbReference>
<dbReference type="Gene3D" id="2.60.40.2810">
    <property type="match status" value="1"/>
</dbReference>
<organism evidence="2 3">
    <name type="scientific">Crenothrix polyspora</name>
    <dbReference type="NCBI Taxonomy" id="360316"/>
    <lineage>
        <taxon>Bacteria</taxon>
        <taxon>Pseudomonadati</taxon>
        <taxon>Pseudomonadota</taxon>
        <taxon>Gammaproteobacteria</taxon>
        <taxon>Methylococcales</taxon>
        <taxon>Crenotrichaceae</taxon>
        <taxon>Crenothrix</taxon>
    </lineage>
</organism>